<feature type="compositionally biased region" description="Basic and acidic residues" evidence="1">
    <location>
        <begin position="8"/>
        <end position="20"/>
    </location>
</feature>
<organism evidence="2 3">
    <name type="scientific">Paraburkholderia terricola</name>
    <dbReference type="NCBI Taxonomy" id="169427"/>
    <lineage>
        <taxon>Bacteria</taxon>
        <taxon>Pseudomonadati</taxon>
        <taxon>Pseudomonadota</taxon>
        <taxon>Betaproteobacteria</taxon>
        <taxon>Burkholderiales</taxon>
        <taxon>Burkholderiaceae</taxon>
        <taxon>Paraburkholderia</taxon>
    </lineage>
</organism>
<reference evidence="2 3" key="1">
    <citation type="submission" date="2023-07" db="EMBL/GenBank/DDBJ databases">
        <title>Sorghum-associated microbial communities from plants grown in Nebraska, USA.</title>
        <authorList>
            <person name="Schachtman D."/>
        </authorList>
    </citation>
    <scope>NUCLEOTIDE SEQUENCE [LARGE SCALE GENOMIC DNA]</scope>
    <source>
        <strain evidence="2 3">DS1316</strain>
    </source>
</reference>
<evidence type="ECO:0000256" key="1">
    <source>
        <dbReference type="SAM" id="MobiDB-lite"/>
    </source>
</evidence>
<evidence type="ECO:0000313" key="2">
    <source>
        <dbReference type="EMBL" id="MDR6409811.1"/>
    </source>
</evidence>
<evidence type="ECO:0000313" key="3">
    <source>
        <dbReference type="Proteomes" id="UP001264340"/>
    </source>
</evidence>
<feature type="region of interest" description="Disordered" evidence="1">
    <location>
        <begin position="1"/>
        <end position="42"/>
    </location>
</feature>
<accession>A0ABU1LTD6</accession>
<name>A0ABU1LTD6_9BURK</name>
<sequence length="42" mass="4715">MPSIGATKHLEEALRPRFGDRLAPQRADTKKAPPKRGFSILR</sequence>
<proteinExistence type="predicted"/>
<dbReference type="Proteomes" id="UP001264340">
    <property type="component" value="Unassembled WGS sequence"/>
</dbReference>
<protein>
    <submittedName>
        <fullName evidence="2">Uncharacterized protein</fullName>
    </submittedName>
</protein>
<dbReference type="EMBL" id="JAVDRP010000005">
    <property type="protein sequence ID" value="MDR6409811.1"/>
    <property type="molecule type" value="Genomic_DNA"/>
</dbReference>
<keyword evidence="3" id="KW-1185">Reference proteome</keyword>
<gene>
    <name evidence="2" type="ORF">J2804_003216</name>
</gene>
<comment type="caution">
    <text evidence="2">The sequence shown here is derived from an EMBL/GenBank/DDBJ whole genome shotgun (WGS) entry which is preliminary data.</text>
</comment>